<evidence type="ECO:0000313" key="2">
    <source>
        <dbReference type="EMBL" id="ATB32459.1"/>
    </source>
</evidence>
<organism evidence="2 3">
    <name type="scientific">Melittangium boletus DSM 14713</name>
    <dbReference type="NCBI Taxonomy" id="1294270"/>
    <lineage>
        <taxon>Bacteria</taxon>
        <taxon>Pseudomonadati</taxon>
        <taxon>Myxococcota</taxon>
        <taxon>Myxococcia</taxon>
        <taxon>Myxococcales</taxon>
        <taxon>Cystobacterineae</taxon>
        <taxon>Archangiaceae</taxon>
        <taxon>Melittangium</taxon>
    </lineage>
</organism>
<protein>
    <submittedName>
        <fullName evidence="2">Uncharacterized protein</fullName>
    </submittedName>
</protein>
<dbReference type="AlphaFoldDB" id="A0A250IL18"/>
<sequence>MADPEKAAEIEQAVAKAKPSPTQPQARQGQAAQPGAPSPPQVIEDLLRPGGRLIGSEGSSPKIRVIKGGLRDAEKLFAQLSGSGTRVTGTSYPGQLVRLPNGGTVGLRPSSTSGPPTIDVTVQGLGIREIKFLP</sequence>
<proteinExistence type="predicted"/>
<feature type="compositionally biased region" description="Low complexity" evidence="1">
    <location>
        <begin position="23"/>
        <end position="35"/>
    </location>
</feature>
<gene>
    <name evidence="2" type="ORF">MEBOL_005939</name>
</gene>
<evidence type="ECO:0000256" key="1">
    <source>
        <dbReference type="SAM" id="MobiDB-lite"/>
    </source>
</evidence>
<evidence type="ECO:0000313" key="3">
    <source>
        <dbReference type="Proteomes" id="UP000217289"/>
    </source>
</evidence>
<reference evidence="2 3" key="1">
    <citation type="submission" date="2017-06" db="EMBL/GenBank/DDBJ databases">
        <authorList>
            <person name="Kim H.J."/>
            <person name="Triplett B.A."/>
        </authorList>
    </citation>
    <scope>NUCLEOTIDE SEQUENCE [LARGE SCALE GENOMIC DNA]</scope>
    <source>
        <strain evidence="2 3">DSM 14713</strain>
    </source>
</reference>
<dbReference type="EMBL" id="CP022163">
    <property type="protein sequence ID" value="ATB32459.1"/>
    <property type="molecule type" value="Genomic_DNA"/>
</dbReference>
<feature type="region of interest" description="Disordered" evidence="1">
    <location>
        <begin position="1"/>
        <end position="60"/>
    </location>
</feature>
<name>A0A250IL18_9BACT</name>
<keyword evidence="3" id="KW-1185">Reference proteome</keyword>
<accession>A0A250IL18</accession>
<dbReference type="Proteomes" id="UP000217289">
    <property type="component" value="Chromosome"/>
</dbReference>
<dbReference type="KEGG" id="mbd:MEBOL_005939"/>